<dbReference type="AlphaFoldDB" id="A0A1E3P9R7"/>
<dbReference type="RefSeq" id="XP_019041363.1">
    <property type="nucleotide sequence ID" value="XM_019181288.1"/>
</dbReference>
<organism evidence="2 3">
    <name type="scientific">Wickerhamomyces anomalus (strain ATCC 58044 / CBS 1984 / NCYC 433 / NRRL Y-366-8)</name>
    <name type="common">Yeast</name>
    <name type="synonym">Hansenula anomala</name>
    <dbReference type="NCBI Taxonomy" id="683960"/>
    <lineage>
        <taxon>Eukaryota</taxon>
        <taxon>Fungi</taxon>
        <taxon>Dikarya</taxon>
        <taxon>Ascomycota</taxon>
        <taxon>Saccharomycotina</taxon>
        <taxon>Saccharomycetes</taxon>
        <taxon>Phaffomycetales</taxon>
        <taxon>Wickerhamomycetaceae</taxon>
        <taxon>Wickerhamomyces</taxon>
    </lineage>
</organism>
<evidence type="ECO:0000313" key="2">
    <source>
        <dbReference type="EMBL" id="ODQ62156.1"/>
    </source>
</evidence>
<feature type="domain" description="Carboxymuconolactone decarboxylase-like" evidence="1">
    <location>
        <begin position="157"/>
        <end position="213"/>
    </location>
</feature>
<gene>
    <name evidence="2" type="ORF">WICANDRAFT_26670</name>
</gene>
<reference evidence="2 3" key="1">
    <citation type="journal article" date="2016" name="Proc. Natl. Acad. Sci. U.S.A.">
        <title>Comparative genomics of biotechnologically important yeasts.</title>
        <authorList>
            <person name="Riley R."/>
            <person name="Haridas S."/>
            <person name="Wolfe K.H."/>
            <person name="Lopes M.R."/>
            <person name="Hittinger C.T."/>
            <person name="Goeker M."/>
            <person name="Salamov A.A."/>
            <person name="Wisecaver J.H."/>
            <person name="Long T.M."/>
            <person name="Calvey C.H."/>
            <person name="Aerts A.L."/>
            <person name="Barry K.W."/>
            <person name="Choi C."/>
            <person name="Clum A."/>
            <person name="Coughlan A.Y."/>
            <person name="Deshpande S."/>
            <person name="Douglass A.P."/>
            <person name="Hanson S.J."/>
            <person name="Klenk H.-P."/>
            <person name="LaButti K.M."/>
            <person name="Lapidus A."/>
            <person name="Lindquist E.A."/>
            <person name="Lipzen A.M."/>
            <person name="Meier-Kolthoff J.P."/>
            <person name="Ohm R.A."/>
            <person name="Otillar R.P."/>
            <person name="Pangilinan J.L."/>
            <person name="Peng Y."/>
            <person name="Rokas A."/>
            <person name="Rosa C.A."/>
            <person name="Scheuner C."/>
            <person name="Sibirny A.A."/>
            <person name="Slot J.C."/>
            <person name="Stielow J.B."/>
            <person name="Sun H."/>
            <person name="Kurtzman C.P."/>
            <person name="Blackwell M."/>
            <person name="Grigoriev I.V."/>
            <person name="Jeffries T.W."/>
        </authorList>
    </citation>
    <scope>NUCLEOTIDE SEQUENCE [LARGE SCALE GENOMIC DNA]</scope>
    <source>
        <strain evidence="3">ATCC 58044 / CBS 1984 / NCYC 433 / NRRL Y-366-8</strain>
    </source>
</reference>
<dbReference type="InterPro" id="IPR052999">
    <property type="entry name" value="PTS1_Protein"/>
</dbReference>
<dbReference type="OrthoDB" id="5537330at2759"/>
<accession>A0A1E3P9R7</accession>
<keyword evidence="3" id="KW-1185">Reference proteome</keyword>
<proteinExistence type="predicted"/>
<dbReference type="InterPro" id="IPR003779">
    <property type="entry name" value="CMD-like"/>
</dbReference>
<evidence type="ECO:0000259" key="1">
    <source>
        <dbReference type="Pfam" id="PF02627"/>
    </source>
</evidence>
<dbReference type="Gene3D" id="1.20.1290.10">
    <property type="entry name" value="AhpD-like"/>
    <property type="match status" value="1"/>
</dbReference>
<dbReference type="PANTHER" id="PTHR28180">
    <property type="entry name" value="CONSERVED MITOCHONDRIAL PROTEIN-RELATED"/>
    <property type="match status" value="1"/>
</dbReference>
<dbReference type="EMBL" id="KV454208">
    <property type="protein sequence ID" value="ODQ62156.1"/>
    <property type="molecule type" value="Genomic_DNA"/>
</dbReference>
<name>A0A1E3P9R7_WICAA</name>
<dbReference type="Pfam" id="PF02627">
    <property type="entry name" value="CMD"/>
    <property type="match status" value="1"/>
</dbReference>
<dbReference type="GO" id="GO:0005777">
    <property type="term" value="C:peroxisome"/>
    <property type="evidence" value="ECO:0007669"/>
    <property type="project" value="EnsemblFungi"/>
</dbReference>
<protein>
    <recommendedName>
        <fullName evidence="1">Carboxymuconolactone decarboxylase-like domain-containing protein</fullName>
    </recommendedName>
</protein>
<evidence type="ECO:0000313" key="3">
    <source>
        <dbReference type="Proteomes" id="UP000094112"/>
    </source>
</evidence>
<dbReference type="STRING" id="683960.A0A1E3P9R7"/>
<dbReference type="InterPro" id="IPR029032">
    <property type="entry name" value="AhpD-like"/>
</dbReference>
<dbReference type="SUPFAM" id="SSF69118">
    <property type="entry name" value="AhpD-like"/>
    <property type="match status" value="1"/>
</dbReference>
<sequence length="225" mass="25533">MVLTPQRLVQLSKYPLLKNSWYFIAAATFSVCNQPNEVARLVHYALKQSQYESSNKSIIDPTRESILKSLALGGIPKAINTMMYLKNATPVSLQDSKPNRDFDSSKTDQVRERGIEFWHHVYGKVSNRIINQMNTAYPDLWEYAKNHIYSPLLSYSDILTPKETSLVIIGCLVPQDVNPQLKGHLKGALNNGATPEEVEQARQLALSISEWCDIKWKEDVAKLKL</sequence>
<dbReference type="Proteomes" id="UP000094112">
    <property type="component" value="Unassembled WGS sequence"/>
</dbReference>
<dbReference type="GO" id="GO:0051920">
    <property type="term" value="F:peroxiredoxin activity"/>
    <property type="evidence" value="ECO:0007669"/>
    <property type="project" value="InterPro"/>
</dbReference>
<dbReference type="PANTHER" id="PTHR28180:SF2">
    <property type="entry name" value="PEROXISOMAL PROTEIN 2"/>
    <property type="match status" value="1"/>
</dbReference>
<dbReference type="GeneID" id="30198534"/>